<dbReference type="InterPro" id="IPR000073">
    <property type="entry name" value="AB_hydrolase_1"/>
</dbReference>
<evidence type="ECO:0000259" key="1">
    <source>
        <dbReference type="Pfam" id="PF00561"/>
    </source>
</evidence>
<organism evidence="2 3">
    <name type="scientific">Pseudolysinimonas kribbensis</name>
    <dbReference type="NCBI Taxonomy" id="433641"/>
    <lineage>
        <taxon>Bacteria</taxon>
        <taxon>Bacillati</taxon>
        <taxon>Actinomycetota</taxon>
        <taxon>Actinomycetes</taxon>
        <taxon>Micrococcales</taxon>
        <taxon>Microbacteriaceae</taxon>
        <taxon>Pseudolysinimonas</taxon>
    </lineage>
</organism>
<dbReference type="SUPFAM" id="SSF53474">
    <property type="entry name" value="alpha/beta-Hydrolases"/>
    <property type="match status" value="1"/>
</dbReference>
<dbReference type="Gene3D" id="3.40.50.1820">
    <property type="entry name" value="alpha/beta hydrolase"/>
    <property type="match status" value="1"/>
</dbReference>
<accession>A0ABQ6K787</accession>
<dbReference type="PANTHER" id="PTHR43798">
    <property type="entry name" value="MONOACYLGLYCEROL LIPASE"/>
    <property type="match status" value="1"/>
</dbReference>
<evidence type="ECO:0000313" key="3">
    <source>
        <dbReference type="Proteomes" id="UP001157034"/>
    </source>
</evidence>
<dbReference type="PRINTS" id="PR00111">
    <property type="entry name" value="ABHYDROLASE"/>
</dbReference>
<comment type="caution">
    <text evidence="2">The sequence shown here is derived from an EMBL/GenBank/DDBJ whole genome shotgun (WGS) entry which is preliminary data.</text>
</comment>
<dbReference type="EMBL" id="BSVB01000001">
    <property type="protein sequence ID" value="GMA95403.1"/>
    <property type="molecule type" value="Genomic_DNA"/>
</dbReference>
<proteinExistence type="predicted"/>
<gene>
    <name evidence="2" type="ORF">GCM10025881_22270</name>
</gene>
<dbReference type="Proteomes" id="UP001157034">
    <property type="component" value="Unassembled WGS sequence"/>
</dbReference>
<dbReference type="PANTHER" id="PTHR43798:SF33">
    <property type="entry name" value="HYDROLASE, PUTATIVE (AFU_ORTHOLOGUE AFUA_2G14860)-RELATED"/>
    <property type="match status" value="1"/>
</dbReference>
<keyword evidence="3" id="KW-1185">Reference proteome</keyword>
<feature type="domain" description="AB hydrolase-1" evidence="1">
    <location>
        <begin position="32"/>
        <end position="271"/>
    </location>
</feature>
<dbReference type="InterPro" id="IPR050266">
    <property type="entry name" value="AB_hydrolase_sf"/>
</dbReference>
<name>A0ABQ6K787_9MICO</name>
<dbReference type="Pfam" id="PF00561">
    <property type="entry name" value="Abhydrolase_1"/>
    <property type="match status" value="1"/>
</dbReference>
<reference evidence="3" key="1">
    <citation type="journal article" date="2019" name="Int. J. Syst. Evol. Microbiol.">
        <title>The Global Catalogue of Microorganisms (GCM) 10K type strain sequencing project: providing services to taxonomists for standard genome sequencing and annotation.</title>
        <authorList>
            <consortium name="The Broad Institute Genomics Platform"/>
            <consortium name="The Broad Institute Genome Sequencing Center for Infectious Disease"/>
            <person name="Wu L."/>
            <person name="Ma J."/>
        </authorList>
    </citation>
    <scope>NUCLEOTIDE SEQUENCE [LARGE SCALE GENOMIC DNA]</scope>
    <source>
        <strain evidence="3">NBRC 108894</strain>
    </source>
</reference>
<protein>
    <recommendedName>
        <fullName evidence="1">AB hydrolase-1 domain-containing protein</fullName>
    </recommendedName>
</protein>
<sequence length="291" mass="31103">MEHLVSTHRTRTVTVDGGELTVGEWGDPGALPLIAIHGITSSHLAWAHVAAALPERRVIAPDLRGRGRSNELPGPYGMPRHAADLLRLLDDLGLERAQLTGHSMGAFVAAATAALAPDRVSSVVLVDGGLPLRDPPGGDVEAAVRASLGPALERLSMTFADSAAYRAFWAAHPAFGGEFDAEMLAYIDYDLVGDPPHPSSKADAVAQDSVQFYGDPPAQTIDAIRAPMRLLWAPRGLLNETPGMYTGTELARWRERWPAIAMREVDDVNHYTILMSARGAAEVAAEVRQAG</sequence>
<evidence type="ECO:0000313" key="2">
    <source>
        <dbReference type="EMBL" id="GMA95403.1"/>
    </source>
</evidence>
<dbReference type="InterPro" id="IPR029058">
    <property type="entry name" value="AB_hydrolase_fold"/>
</dbReference>